<organism evidence="4 5">
    <name type="scientific">Lentzea tibetensis</name>
    <dbReference type="NCBI Taxonomy" id="2591470"/>
    <lineage>
        <taxon>Bacteria</taxon>
        <taxon>Bacillati</taxon>
        <taxon>Actinomycetota</taxon>
        <taxon>Actinomycetes</taxon>
        <taxon>Pseudonocardiales</taxon>
        <taxon>Pseudonocardiaceae</taxon>
        <taxon>Lentzea</taxon>
    </lineage>
</organism>
<sequence>MTKPHSEEDKRHDDESDSKDLHEPVDWMTYTHQQLYDMLTKGVELGSAHEVKDGWAKLSSVLADVQTKLNTAIDNSDKGWEGESAEKARDGLRSVTTWASDTAEHAGSVAKAIDTEIKNVTDAINAMPPPPAPAPPPVPVPPPTPTPIGAWAVREDLMMQHDITGAQFGGITAQSPANPFANAPVIASGTVDTVVASDAAHRQAADVMAAFQRNSIAVDQTVPQLAPPTNPVNQNVGPGGASVPKTTGTPDGGTSATGAPVPVGSGGQTSNTRTSSSRGGSFGRVPTGGGGGGGSYSRTFMPPAASAGGAGGGGAGAPSSGGAAGVAGSAESVRSGAGAGAAAAAGNVNQTKAFQNPLQMGAAPMGAAPAAAGGREDEREYKHAAYLEEDDNVFGLDRKAAPPVIGQ</sequence>
<name>A0A563EVL6_9PSEU</name>
<dbReference type="AlphaFoldDB" id="A0A563EVL6"/>
<dbReference type="InterPro" id="IPR000030">
    <property type="entry name" value="PPE_dom"/>
</dbReference>
<comment type="similarity">
    <text evidence="1">Belongs to the mycobacterial PPE family.</text>
</comment>
<dbReference type="EMBL" id="VOBR01000008">
    <property type="protein sequence ID" value="TWP51568.1"/>
    <property type="molecule type" value="Genomic_DNA"/>
</dbReference>
<evidence type="ECO:0000259" key="3">
    <source>
        <dbReference type="Pfam" id="PF00823"/>
    </source>
</evidence>
<dbReference type="RefSeq" id="WP_146352415.1">
    <property type="nucleotide sequence ID" value="NZ_VOBR01000008.1"/>
</dbReference>
<dbReference type="InterPro" id="IPR038332">
    <property type="entry name" value="PPE_sf"/>
</dbReference>
<evidence type="ECO:0000313" key="4">
    <source>
        <dbReference type="EMBL" id="TWP51568.1"/>
    </source>
</evidence>
<feature type="compositionally biased region" description="Low complexity" evidence="2">
    <location>
        <begin position="268"/>
        <end position="279"/>
    </location>
</feature>
<reference evidence="4 5" key="1">
    <citation type="submission" date="2019-07" db="EMBL/GenBank/DDBJ databases">
        <title>Lentzea xizangensis sp. nov., isolated from Qinghai-Tibetan Plateau Soils.</title>
        <authorList>
            <person name="Huang J."/>
        </authorList>
    </citation>
    <scope>NUCLEOTIDE SEQUENCE [LARGE SCALE GENOMIC DNA]</scope>
    <source>
        <strain evidence="4 5">FXJ1.1311</strain>
    </source>
</reference>
<feature type="region of interest" description="Disordered" evidence="2">
    <location>
        <begin position="1"/>
        <end position="25"/>
    </location>
</feature>
<dbReference type="OrthoDB" id="3681508at2"/>
<evidence type="ECO:0000313" key="5">
    <source>
        <dbReference type="Proteomes" id="UP000316639"/>
    </source>
</evidence>
<feature type="region of interest" description="Disordered" evidence="2">
    <location>
        <begin position="223"/>
        <end position="328"/>
    </location>
</feature>
<protein>
    <submittedName>
        <fullName evidence="4">PPE domain-containing protein</fullName>
    </submittedName>
</protein>
<accession>A0A563EVL6</accession>
<feature type="domain" description="PPE" evidence="3">
    <location>
        <begin position="38"/>
        <end position="132"/>
    </location>
</feature>
<dbReference type="Gene3D" id="1.20.1260.20">
    <property type="entry name" value="PPE superfamily"/>
    <property type="match status" value="1"/>
</dbReference>
<feature type="compositionally biased region" description="Polar residues" evidence="2">
    <location>
        <begin position="244"/>
        <end position="257"/>
    </location>
</feature>
<dbReference type="Proteomes" id="UP000316639">
    <property type="component" value="Unassembled WGS sequence"/>
</dbReference>
<evidence type="ECO:0000256" key="2">
    <source>
        <dbReference type="SAM" id="MobiDB-lite"/>
    </source>
</evidence>
<keyword evidence="5" id="KW-1185">Reference proteome</keyword>
<comment type="caution">
    <text evidence="4">The sequence shown here is derived from an EMBL/GenBank/DDBJ whole genome shotgun (WGS) entry which is preliminary data.</text>
</comment>
<feature type="compositionally biased region" description="Gly residues" evidence="2">
    <location>
        <begin position="280"/>
        <end position="295"/>
    </location>
</feature>
<feature type="compositionally biased region" description="Low complexity" evidence="2">
    <location>
        <begin position="317"/>
        <end position="328"/>
    </location>
</feature>
<proteinExistence type="inferred from homology"/>
<dbReference type="Pfam" id="PF00823">
    <property type="entry name" value="PPE"/>
    <property type="match status" value="1"/>
</dbReference>
<evidence type="ECO:0000256" key="1">
    <source>
        <dbReference type="ARBA" id="ARBA00010652"/>
    </source>
</evidence>
<gene>
    <name evidence="4" type="ORF">FKR81_15360</name>
</gene>
<dbReference type="SUPFAM" id="SSF140459">
    <property type="entry name" value="PE/PPE dimer-like"/>
    <property type="match status" value="1"/>
</dbReference>